<dbReference type="Proteomes" id="UP000325081">
    <property type="component" value="Unassembled WGS sequence"/>
</dbReference>
<evidence type="ECO:0000256" key="6">
    <source>
        <dbReference type="ARBA" id="ARBA00023002"/>
    </source>
</evidence>
<evidence type="ECO:0000256" key="3">
    <source>
        <dbReference type="ARBA" id="ARBA00022617"/>
    </source>
</evidence>
<evidence type="ECO:0000256" key="10">
    <source>
        <dbReference type="RuleBase" id="RU000461"/>
    </source>
</evidence>
<dbReference type="Pfam" id="PF00067">
    <property type="entry name" value="p450"/>
    <property type="match status" value="2"/>
</dbReference>
<dbReference type="GO" id="GO:0005506">
    <property type="term" value="F:iron ion binding"/>
    <property type="evidence" value="ECO:0007669"/>
    <property type="project" value="InterPro"/>
</dbReference>
<evidence type="ECO:0000313" key="12">
    <source>
        <dbReference type="EMBL" id="GER45129.1"/>
    </source>
</evidence>
<accession>A0A5A7QIC4</accession>
<keyword evidence="6 10" id="KW-0560">Oxidoreductase</keyword>
<proteinExistence type="inferred from homology"/>
<dbReference type="GO" id="GO:0016020">
    <property type="term" value="C:membrane"/>
    <property type="evidence" value="ECO:0007669"/>
    <property type="project" value="UniProtKB-SubCell"/>
</dbReference>
<evidence type="ECO:0000256" key="7">
    <source>
        <dbReference type="ARBA" id="ARBA00023004"/>
    </source>
</evidence>
<dbReference type="InterPro" id="IPR002401">
    <property type="entry name" value="Cyt_P450_E_grp-I"/>
</dbReference>
<dbReference type="EMBL" id="BKCP01007181">
    <property type="protein sequence ID" value="GER45129.1"/>
    <property type="molecule type" value="Genomic_DNA"/>
</dbReference>
<feature type="region of interest" description="Disordered" evidence="11">
    <location>
        <begin position="31"/>
        <end position="57"/>
    </location>
</feature>
<keyword evidence="13" id="KW-1185">Reference proteome</keyword>
<dbReference type="PANTHER" id="PTHR47953:SF21">
    <property type="entry name" value="CYTOCHROME P450 71D7"/>
    <property type="match status" value="1"/>
</dbReference>
<evidence type="ECO:0000313" key="13">
    <source>
        <dbReference type="Proteomes" id="UP000325081"/>
    </source>
</evidence>
<evidence type="ECO:0000256" key="9">
    <source>
        <dbReference type="PIRSR" id="PIRSR602401-1"/>
    </source>
</evidence>
<comment type="caution">
    <text evidence="12">The sequence shown here is derived from an EMBL/GenBank/DDBJ whole genome shotgun (WGS) entry which is preliminary data.</text>
</comment>
<evidence type="ECO:0000256" key="8">
    <source>
        <dbReference type="ARBA" id="ARBA00023033"/>
    </source>
</evidence>
<protein>
    <submittedName>
        <fullName evidence="12">Cytochrome P450</fullName>
    </submittedName>
</protein>
<reference evidence="13" key="1">
    <citation type="journal article" date="2019" name="Curr. Biol.">
        <title>Genome Sequence of Striga asiatica Provides Insight into the Evolution of Plant Parasitism.</title>
        <authorList>
            <person name="Yoshida S."/>
            <person name="Kim S."/>
            <person name="Wafula E.K."/>
            <person name="Tanskanen J."/>
            <person name="Kim Y.M."/>
            <person name="Honaas L."/>
            <person name="Yang Z."/>
            <person name="Spallek T."/>
            <person name="Conn C.E."/>
            <person name="Ichihashi Y."/>
            <person name="Cheong K."/>
            <person name="Cui S."/>
            <person name="Der J.P."/>
            <person name="Gundlach H."/>
            <person name="Jiao Y."/>
            <person name="Hori C."/>
            <person name="Ishida J.K."/>
            <person name="Kasahara H."/>
            <person name="Kiba T."/>
            <person name="Kim M.S."/>
            <person name="Koo N."/>
            <person name="Laohavisit A."/>
            <person name="Lee Y.H."/>
            <person name="Lumba S."/>
            <person name="McCourt P."/>
            <person name="Mortimer J.C."/>
            <person name="Mutuku J.M."/>
            <person name="Nomura T."/>
            <person name="Sasaki-Sekimoto Y."/>
            <person name="Seto Y."/>
            <person name="Wang Y."/>
            <person name="Wakatake T."/>
            <person name="Sakakibara H."/>
            <person name="Demura T."/>
            <person name="Yamaguchi S."/>
            <person name="Yoneyama K."/>
            <person name="Manabe R.I."/>
            <person name="Nelson D.C."/>
            <person name="Schulman A.H."/>
            <person name="Timko M.P."/>
            <person name="dePamphilis C.W."/>
            <person name="Choi D."/>
            <person name="Shirasu K."/>
        </authorList>
    </citation>
    <scope>NUCLEOTIDE SEQUENCE [LARGE SCALE GENOMIC DNA]</scope>
    <source>
        <strain evidence="13">cv. UVA1</strain>
    </source>
</reference>
<feature type="binding site" description="axial binding residue" evidence="9">
    <location>
        <position position="387"/>
    </location>
    <ligand>
        <name>heme</name>
        <dbReference type="ChEBI" id="CHEBI:30413"/>
    </ligand>
    <ligandPart>
        <name>Fe</name>
        <dbReference type="ChEBI" id="CHEBI:18248"/>
    </ligandPart>
</feature>
<dbReference type="PRINTS" id="PR00463">
    <property type="entry name" value="EP450I"/>
</dbReference>
<dbReference type="InterPro" id="IPR036396">
    <property type="entry name" value="Cyt_P450_sf"/>
</dbReference>
<keyword evidence="3 9" id="KW-0349">Heme</keyword>
<feature type="compositionally biased region" description="Polar residues" evidence="11">
    <location>
        <begin position="31"/>
        <end position="42"/>
    </location>
</feature>
<dbReference type="OrthoDB" id="507451at2759"/>
<dbReference type="PROSITE" id="PS00086">
    <property type="entry name" value="CYTOCHROME_P450"/>
    <property type="match status" value="1"/>
</dbReference>
<keyword evidence="4 9" id="KW-0479">Metal-binding</keyword>
<evidence type="ECO:0000256" key="11">
    <source>
        <dbReference type="SAM" id="MobiDB-lite"/>
    </source>
</evidence>
<dbReference type="InterPro" id="IPR017972">
    <property type="entry name" value="Cyt_P450_CS"/>
</dbReference>
<dbReference type="GO" id="GO:0020037">
    <property type="term" value="F:heme binding"/>
    <property type="evidence" value="ECO:0007669"/>
    <property type="project" value="InterPro"/>
</dbReference>
<dbReference type="Gene3D" id="1.10.630.10">
    <property type="entry name" value="Cytochrome P450"/>
    <property type="match status" value="2"/>
</dbReference>
<dbReference type="AlphaFoldDB" id="A0A5A7QIC4"/>
<keyword evidence="5" id="KW-0812">Transmembrane</keyword>
<comment type="similarity">
    <text evidence="2 10">Belongs to the cytochrome P450 family.</text>
</comment>
<keyword evidence="8 10" id="KW-0503">Monooxygenase</keyword>
<comment type="subcellular location">
    <subcellularLocation>
        <location evidence="1">Membrane</location>
        <topology evidence="1">Single-pass type II membrane protein</topology>
    </subcellularLocation>
</comment>
<comment type="cofactor">
    <cofactor evidence="9">
        <name>heme</name>
        <dbReference type="ChEBI" id="CHEBI:30413"/>
    </cofactor>
</comment>
<keyword evidence="7 9" id="KW-0408">Iron</keyword>
<evidence type="ECO:0000256" key="1">
    <source>
        <dbReference type="ARBA" id="ARBA00004606"/>
    </source>
</evidence>
<dbReference type="GO" id="GO:0004497">
    <property type="term" value="F:monooxygenase activity"/>
    <property type="evidence" value="ECO:0007669"/>
    <property type="project" value="UniProtKB-KW"/>
</dbReference>
<keyword evidence="5" id="KW-0735">Signal-anchor</keyword>
<organism evidence="12 13">
    <name type="scientific">Striga asiatica</name>
    <name type="common">Asiatic witchweed</name>
    <name type="synonym">Buchnera asiatica</name>
    <dbReference type="NCBI Taxonomy" id="4170"/>
    <lineage>
        <taxon>Eukaryota</taxon>
        <taxon>Viridiplantae</taxon>
        <taxon>Streptophyta</taxon>
        <taxon>Embryophyta</taxon>
        <taxon>Tracheophyta</taxon>
        <taxon>Spermatophyta</taxon>
        <taxon>Magnoliopsida</taxon>
        <taxon>eudicotyledons</taxon>
        <taxon>Gunneridae</taxon>
        <taxon>Pentapetalae</taxon>
        <taxon>asterids</taxon>
        <taxon>lamiids</taxon>
        <taxon>Lamiales</taxon>
        <taxon>Orobanchaceae</taxon>
        <taxon>Buchnereae</taxon>
        <taxon>Striga</taxon>
    </lineage>
</organism>
<sequence>MVEHERSTIDPWSNTGAGRWRLDRLEWSSGTSPGAVPANSSARIEEHPPTYHATRGGPGEELESFVLDIIKLAPSVGTLAQPVLIWWYLIHNNRKVKERKREQAGLAKSVLKDGVPGSAARPNSIAIEIMCYNYASLSFSPYGDYWRQMRKIRMSELLSAKTSAPRKPVNLTEKASSLTSDILCRAVYGKVCKDRDGLVGLMRAAVKLTGGFEIVDLYPTWRVVRALSWSRMRLVKMRQKVDVILDDIIREHKETKTAGKDGDLFSAETESSSIVIDWTMVELMRNPRVMAKAQAEIRQAFQKDPTIEEHDLTHKLKYLKLVIKESMRLHPPIPIILSLGQQLGHAEGPTILEGSREFVPKRFEDGGPDFMNEGSHYLPFGMGKRMCPGMMFDLASIELPLARLLYSFDWKLPEGVRVEDLDMTKNPGVTASRKDKLFLVAIPYKPST</sequence>
<dbReference type="InterPro" id="IPR001128">
    <property type="entry name" value="Cyt_P450"/>
</dbReference>
<name>A0A5A7QIC4_STRAF</name>
<dbReference type="GO" id="GO:0016705">
    <property type="term" value="F:oxidoreductase activity, acting on paired donors, with incorporation or reduction of molecular oxygen"/>
    <property type="evidence" value="ECO:0007669"/>
    <property type="project" value="InterPro"/>
</dbReference>
<dbReference type="SUPFAM" id="SSF48264">
    <property type="entry name" value="Cytochrome P450"/>
    <property type="match status" value="1"/>
</dbReference>
<evidence type="ECO:0000256" key="2">
    <source>
        <dbReference type="ARBA" id="ARBA00010617"/>
    </source>
</evidence>
<dbReference type="InterPro" id="IPR052306">
    <property type="entry name" value="CYP450_71D"/>
</dbReference>
<evidence type="ECO:0000256" key="5">
    <source>
        <dbReference type="ARBA" id="ARBA00022968"/>
    </source>
</evidence>
<gene>
    <name evidence="12" type="ORF">STAS_22051</name>
</gene>
<evidence type="ECO:0000256" key="4">
    <source>
        <dbReference type="ARBA" id="ARBA00022723"/>
    </source>
</evidence>
<dbReference type="PRINTS" id="PR00385">
    <property type="entry name" value="P450"/>
</dbReference>
<dbReference type="PANTHER" id="PTHR47953">
    <property type="entry name" value="OS08G0105600 PROTEIN"/>
    <property type="match status" value="1"/>
</dbReference>